<sequence>MSKKGLFTGLLALLLVFALLGCEQVTSGGGVGSGADPNDKWTEVTSLDGLDGTWKSSVTANMDGGVATLVMTITYPASGKDEVTEQEIKDGVKTELQVDEVPPTTTYVSKDDFERMLKNGEVPVLGIPDLGNGIVYLNSNKTKLKVVSSPQEVTKGPDDMPITDENWTDFQELSKSLYKGDMELVFSNGAPYMITMTQVFHKQ</sequence>
<feature type="signal peptide" evidence="1">
    <location>
        <begin position="1"/>
        <end position="27"/>
    </location>
</feature>
<dbReference type="AlphaFoldDB" id="A0A9E2L1Z6"/>
<gene>
    <name evidence="2" type="ORF">IAA16_03635</name>
</gene>
<dbReference type="Proteomes" id="UP000823914">
    <property type="component" value="Unassembled WGS sequence"/>
</dbReference>
<accession>A0A9E2L1Z6</accession>
<reference evidence="2" key="1">
    <citation type="journal article" date="2021" name="PeerJ">
        <title>Extensive microbial diversity within the chicken gut microbiome revealed by metagenomics and culture.</title>
        <authorList>
            <person name="Gilroy R."/>
            <person name="Ravi A."/>
            <person name="Getino M."/>
            <person name="Pursley I."/>
            <person name="Horton D.L."/>
            <person name="Alikhan N.F."/>
            <person name="Baker D."/>
            <person name="Gharbi K."/>
            <person name="Hall N."/>
            <person name="Watson M."/>
            <person name="Adriaenssens E.M."/>
            <person name="Foster-Nyarko E."/>
            <person name="Jarju S."/>
            <person name="Secka A."/>
            <person name="Antonio M."/>
            <person name="Oren A."/>
            <person name="Chaudhuri R.R."/>
            <person name="La Ragione R."/>
            <person name="Hildebrand F."/>
            <person name="Pallen M.J."/>
        </authorList>
    </citation>
    <scope>NUCLEOTIDE SEQUENCE</scope>
    <source>
        <strain evidence="2">Gambia15-2214</strain>
    </source>
</reference>
<dbReference type="EMBL" id="JAHLFV010000081">
    <property type="protein sequence ID" value="MBU3849636.1"/>
    <property type="molecule type" value="Genomic_DNA"/>
</dbReference>
<proteinExistence type="predicted"/>
<organism evidence="2 3">
    <name type="scientific">Candidatus Treponema excrementipullorum</name>
    <dbReference type="NCBI Taxonomy" id="2838768"/>
    <lineage>
        <taxon>Bacteria</taxon>
        <taxon>Pseudomonadati</taxon>
        <taxon>Spirochaetota</taxon>
        <taxon>Spirochaetia</taxon>
        <taxon>Spirochaetales</taxon>
        <taxon>Treponemataceae</taxon>
        <taxon>Treponema</taxon>
    </lineage>
</organism>
<protein>
    <recommendedName>
        <fullName evidence="4">Lipoprotein</fullName>
    </recommendedName>
</protein>
<feature type="chain" id="PRO_5038587350" description="Lipoprotein" evidence="1">
    <location>
        <begin position="28"/>
        <end position="203"/>
    </location>
</feature>
<evidence type="ECO:0000313" key="3">
    <source>
        <dbReference type="Proteomes" id="UP000823914"/>
    </source>
</evidence>
<reference evidence="2" key="2">
    <citation type="submission" date="2021-04" db="EMBL/GenBank/DDBJ databases">
        <authorList>
            <person name="Gilroy R."/>
        </authorList>
    </citation>
    <scope>NUCLEOTIDE SEQUENCE</scope>
    <source>
        <strain evidence="2">Gambia15-2214</strain>
    </source>
</reference>
<keyword evidence="1" id="KW-0732">Signal</keyword>
<evidence type="ECO:0008006" key="4">
    <source>
        <dbReference type="Google" id="ProtNLM"/>
    </source>
</evidence>
<evidence type="ECO:0000256" key="1">
    <source>
        <dbReference type="SAM" id="SignalP"/>
    </source>
</evidence>
<dbReference type="PROSITE" id="PS51257">
    <property type="entry name" value="PROKAR_LIPOPROTEIN"/>
    <property type="match status" value="1"/>
</dbReference>
<comment type="caution">
    <text evidence="2">The sequence shown here is derived from an EMBL/GenBank/DDBJ whole genome shotgun (WGS) entry which is preliminary data.</text>
</comment>
<evidence type="ECO:0000313" key="2">
    <source>
        <dbReference type="EMBL" id="MBU3849636.1"/>
    </source>
</evidence>
<name>A0A9E2L1Z6_9SPIR</name>